<feature type="signal peptide" evidence="2">
    <location>
        <begin position="1"/>
        <end position="17"/>
    </location>
</feature>
<keyword evidence="1" id="KW-0812">Transmembrane</keyword>
<evidence type="ECO:0000256" key="1">
    <source>
        <dbReference type="SAM" id="Phobius"/>
    </source>
</evidence>
<dbReference type="EMBL" id="JARQZJ010000070">
    <property type="protein sequence ID" value="KAK9881670.1"/>
    <property type="molecule type" value="Genomic_DNA"/>
</dbReference>
<reference evidence="3 4" key="1">
    <citation type="submission" date="2023-03" db="EMBL/GenBank/DDBJ databases">
        <title>Genome insight into feeding habits of ladybird beetles.</title>
        <authorList>
            <person name="Li H.-S."/>
            <person name="Huang Y.-H."/>
            <person name="Pang H."/>
        </authorList>
    </citation>
    <scope>NUCLEOTIDE SEQUENCE [LARGE SCALE GENOMIC DNA]</scope>
    <source>
        <strain evidence="3">SYSU_2023b</strain>
        <tissue evidence="3">Whole body</tissue>
    </source>
</reference>
<feature type="transmembrane region" description="Helical" evidence="1">
    <location>
        <begin position="132"/>
        <end position="153"/>
    </location>
</feature>
<dbReference type="Proteomes" id="UP001431783">
    <property type="component" value="Unassembled WGS sequence"/>
</dbReference>
<protein>
    <recommendedName>
        <fullName evidence="5">Cuticle protein 16.5-like</fullName>
    </recommendedName>
</protein>
<keyword evidence="1" id="KW-0472">Membrane</keyword>
<keyword evidence="2" id="KW-0732">Signal</keyword>
<comment type="caution">
    <text evidence="3">The sequence shown here is derived from an EMBL/GenBank/DDBJ whole genome shotgun (WGS) entry which is preliminary data.</text>
</comment>
<accession>A0AAW1UKQ0</accession>
<keyword evidence="1" id="KW-1133">Transmembrane helix</keyword>
<evidence type="ECO:0000313" key="3">
    <source>
        <dbReference type="EMBL" id="KAK9881670.1"/>
    </source>
</evidence>
<dbReference type="AlphaFoldDB" id="A0AAW1UKQ0"/>
<proteinExistence type="predicted"/>
<gene>
    <name evidence="3" type="ORF">WA026_017186</name>
</gene>
<evidence type="ECO:0000313" key="4">
    <source>
        <dbReference type="Proteomes" id="UP001431783"/>
    </source>
</evidence>
<sequence length="195" mass="21056">MACKIIVLLATLAYANAGFIGSPAISYAAPAIAHAPIVAKALPAASSYAFNNRISQSAYPVAAHAVAAPAISYAAPALSYAAPAAYAAPAYGASYLRSAYAAPSLSYGSSYLRSAYAAPSFLLWFSILEKCLLWSFCCPSSILWWSFLWWTFLQRSVLWSWIRQIHSLNRSNCNDSIEKGSFNLFISSNMCSYST</sequence>
<evidence type="ECO:0000256" key="2">
    <source>
        <dbReference type="SAM" id="SignalP"/>
    </source>
</evidence>
<evidence type="ECO:0008006" key="5">
    <source>
        <dbReference type="Google" id="ProtNLM"/>
    </source>
</evidence>
<name>A0AAW1UKQ0_9CUCU</name>
<feature type="chain" id="PRO_5043452629" description="Cuticle protein 16.5-like" evidence="2">
    <location>
        <begin position="18"/>
        <end position="195"/>
    </location>
</feature>
<organism evidence="3 4">
    <name type="scientific">Henosepilachna vigintioctopunctata</name>
    <dbReference type="NCBI Taxonomy" id="420089"/>
    <lineage>
        <taxon>Eukaryota</taxon>
        <taxon>Metazoa</taxon>
        <taxon>Ecdysozoa</taxon>
        <taxon>Arthropoda</taxon>
        <taxon>Hexapoda</taxon>
        <taxon>Insecta</taxon>
        <taxon>Pterygota</taxon>
        <taxon>Neoptera</taxon>
        <taxon>Endopterygota</taxon>
        <taxon>Coleoptera</taxon>
        <taxon>Polyphaga</taxon>
        <taxon>Cucujiformia</taxon>
        <taxon>Coccinelloidea</taxon>
        <taxon>Coccinellidae</taxon>
        <taxon>Epilachninae</taxon>
        <taxon>Epilachnini</taxon>
        <taxon>Henosepilachna</taxon>
    </lineage>
</organism>
<keyword evidence="4" id="KW-1185">Reference proteome</keyword>